<reference evidence="2" key="1">
    <citation type="submission" date="2022-11" db="EMBL/GenBank/DDBJ databases">
        <title>Genome Resource of Sclerotinia nivalis Strain SnTB1, a Plant Pathogen Isolated from American Ginseng.</title>
        <authorList>
            <person name="Fan S."/>
        </authorList>
    </citation>
    <scope>NUCLEOTIDE SEQUENCE</scope>
    <source>
        <strain evidence="2">SnTB1</strain>
    </source>
</reference>
<proteinExistence type="predicted"/>
<dbReference type="EMBL" id="JAPEIS010000013">
    <property type="protein sequence ID" value="KAJ8060430.1"/>
    <property type="molecule type" value="Genomic_DNA"/>
</dbReference>
<evidence type="ECO:0000313" key="3">
    <source>
        <dbReference type="Proteomes" id="UP001152300"/>
    </source>
</evidence>
<evidence type="ECO:0000256" key="1">
    <source>
        <dbReference type="SAM" id="MobiDB-lite"/>
    </source>
</evidence>
<dbReference type="AlphaFoldDB" id="A0A9X0ACW1"/>
<gene>
    <name evidence="2" type="ORF">OCU04_010757</name>
</gene>
<keyword evidence="3" id="KW-1185">Reference proteome</keyword>
<name>A0A9X0ACW1_9HELO</name>
<accession>A0A9X0ACW1</accession>
<dbReference type="Proteomes" id="UP001152300">
    <property type="component" value="Unassembled WGS sequence"/>
</dbReference>
<protein>
    <submittedName>
        <fullName evidence="2">Uncharacterized protein</fullName>
    </submittedName>
</protein>
<organism evidence="2 3">
    <name type="scientific">Sclerotinia nivalis</name>
    <dbReference type="NCBI Taxonomy" id="352851"/>
    <lineage>
        <taxon>Eukaryota</taxon>
        <taxon>Fungi</taxon>
        <taxon>Dikarya</taxon>
        <taxon>Ascomycota</taxon>
        <taxon>Pezizomycotina</taxon>
        <taxon>Leotiomycetes</taxon>
        <taxon>Helotiales</taxon>
        <taxon>Sclerotiniaceae</taxon>
        <taxon>Sclerotinia</taxon>
    </lineage>
</organism>
<evidence type="ECO:0000313" key="2">
    <source>
        <dbReference type="EMBL" id="KAJ8060430.1"/>
    </source>
</evidence>
<comment type="caution">
    <text evidence="2">The sequence shown here is derived from an EMBL/GenBank/DDBJ whole genome shotgun (WGS) entry which is preliminary data.</text>
</comment>
<feature type="region of interest" description="Disordered" evidence="1">
    <location>
        <begin position="1"/>
        <end position="28"/>
    </location>
</feature>
<sequence length="110" mass="12064">MDLGVSSTGLSSKTHSPASQISSTRTQTSLSKPLFVFKRNPLTVTSFLIQECSFKNLTSSLQLSLILSSWGVHPSYIQNQSSQNQSPPLPPHPNLLFPLIYAGYPHSSYI</sequence>